<keyword evidence="1" id="KW-0472">Membrane</keyword>
<name>A0ABS5R3Q7_9HYPH</name>
<organism evidence="2 3">
    <name type="scientific">Ancylobacter radicis</name>
    <dbReference type="NCBI Taxonomy" id="2836179"/>
    <lineage>
        <taxon>Bacteria</taxon>
        <taxon>Pseudomonadati</taxon>
        <taxon>Pseudomonadota</taxon>
        <taxon>Alphaproteobacteria</taxon>
        <taxon>Hyphomicrobiales</taxon>
        <taxon>Xanthobacteraceae</taxon>
        <taxon>Ancylobacter</taxon>
    </lineage>
</organism>
<proteinExistence type="predicted"/>
<keyword evidence="3" id="KW-1185">Reference proteome</keyword>
<reference evidence="2" key="1">
    <citation type="submission" date="2021-05" db="EMBL/GenBank/DDBJ databases">
        <authorList>
            <person name="Sun Q."/>
            <person name="Inoue M."/>
        </authorList>
    </citation>
    <scope>NUCLEOTIDE SEQUENCE</scope>
    <source>
        <strain evidence="2">VKM B-3255</strain>
    </source>
</reference>
<dbReference type="EMBL" id="JAHCQH010000014">
    <property type="protein sequence ID" value="MBS9476246.1"/>
    <property type="molecule type" value="Genomic_DNA"/>
</dbReference>
<dbReference type="Proteomes" id="UP001166585">
    <property type="component" value="Unassembled WGS sequence"/>
</dbReference>
<evidence type="ECO:0008006" key="4">
    <source>
        <dbReference type="Google" id="ProtNLM"/>
    </source>
</evidence>
<dbReference type="InterPro" id="IPR013783">
    <property type="entry name" value="Ig-like_fold"/>
</dbReference>
<accession>A0ABS5R3Q7</accession>
<comment type="caution">
    <text evidence="2">The sequence shown here is derived from an EMBL/GenBank/DDBJ whole genome shotgun (WGS) entry which is preliminary data.</text>
</comment>
<evidence type="ECO:0000313" key="2">
    <source>
        <dbReference type="EMBL" id="MBS9476246.1"/>
    </source>
</evidence>
<gene>
    <name evidence="2" type="ORF">KIP89_03910</name>
</gene>
<sequence>MAAFTTALIASGFAGLGAGSIGGGALIISGAYAGITTGTLALAQVLSAVVTVGASVGLNAALGLLNKPKNTQQNKITIKQPLPARFIDFGRVRSGGCIAWFFSPDHRLVTVRIITCTKIEQLEVFYLDDYACDAATVNTGVVSNSTPAHPWDSFAYLQMTHGADDQVAIPLAAEIAEWGSTRRLRGMAAFCASYAQGNKDNWSQRYPNGAPNPTFVIKGAMVPDPRNPAHDLEDQSTWTYSDNWARCFLRWCLDRDGWGLSPDDLDLDSFEAACDDCDASVATTTGTEPRYLAWGRYTTSDTRASTLANFLASAGATLLEQPNGKLAVFVGKDRTPNSATDITDEHIRDVQLDRFPDALDRVDGIRARITWQYASWEEQEVPAVYSGASFYGAQADVDDLPLAYCPSPYQAQRIAYATLKQRRADWSGTIKTTLQGLRCYGEPVVRLTISELGIDGEIFEITSPPALDLSDMSVSIGVRSYAAGTWSMPGAEMQEMGETATNPQDFTVPEPEGLGSSVSTLTVTVTWDTISGEDAYTTEAQWRVAAGVWVAATASAGTGSFTVPSAGTYEFQCRRVSDRGYVSDWAVLTGIVVI</sequence>
<dbReference type="RefSeq" id="WP_213754103.1">
    <property type="nucleotide sequence ID" value="NZ_JAHCQH010000014.1"/>
</dbReference>
<evidence type="ECO:0000256" key="1">
    <source>
        <dbReference type="SAM" id="Phobius"/>
    </source>
</evidence>
<keyword evidence="1" id="KW-1133">Transmembrane helix</keyword>
<keyword evidence="1" id="KW-0812">Transmembrane</keyword>
<protein>
    <recommendedName>
        <fullName evidence="4">Tip attachment protein J domain-containing protein</fullName>
    </recommendedName>
</protein>
<feature type="transmembrane region" description="Helical" evidence="1">
    <location>
        <begin position="43"/>
        <end position="65"/>
    </location>
</feature>
<dbReference type="Gene3D" id="2.60.40.10">
    <property type="entry name" value="Immunoglobulins"/>
    <property type="match status" value="1"/>
</dbReference>
<evidence type="ECO:0000313" key="3">
    <source>
        <dbReference type="Proteomes" id="UP001166585"/>
    </source>
</evidence>